<evidence type="ECO:0000313" key="5">
    <source>
        <dbReference type="Proteomes" id="UP000467240"/>
    </source>
</evidence>
<keyword evidence="5" id="KW-1185">Reference proteome</keyword>
<keyword evidence="2" id="KW-0812">Transmembrane</keyword>
<accession>A0A7J5BRA1</accession>
<keyword evidence="2" id="KW-1133">Transmembrane helix</keyword>
<evidence type="ECO:0000256" key="1">
    <source>
        <dbReference type="SAM" id="MobiDB-lite"/>
    </source>
</evidence>
<sequence length="255" mass="24647">MNTSDPVRDDTEAGTGSDGGPDDTTTPLGTSTRAAGTNEAVTGATTPLGTPTPNTSAAPTTPLGASVGAAPSAAPTRSQTVLPSAPDAATTPLYSPNAAYGATPIGNAAYDGVPTGPAGSGAAPGGNPAADGFGQGNTLPGGWPGERPTTHTWTGPGVGPQKGFGTQQKRPAATTFEGARSLSTTALVLGIVGMVFNPLGGFSIAALVCGIIAKSQIDQLRANGEAAPPDGMAIAAIVLGGIGFAATALLKGFLL</sequence>
<feature type="compositionally biased region" description="Basic and acidic residues" evidence="1">
    <location>
        <begin position="1"/>
        <end position="11"/>
    </location>
</feature>
<evidence type="ECO:0000313" key="4">
    <source>
        <dbReference type="EMBL" id="KAB1656832.1"/>
    </source>
</evidence>
<feature type="compositionally biased region" description="Low complexity" evidence="1">
    <location>
        <begin position="42"/>
        <end position="75"/>
    </location>
</feature>
<protein>
    <submittedName>
        <fullName evidence="4">DUF4190 domain-containing protein</fullName>
    </submittedName>
</protein>
<feature type="compositionally biased region" description="Low complexity" evidence="1">
    <location>
        <begin position="22"/>
        <end position="32"/>
    </location>
</feature>
<evidence type="ECO:0000259" key="3">
    <source>
        <dbReference type="Pfam" id="PF13828"/>
    </source>
</evidence>
<keyword evidence="2" id="KW-0472">Membrane</keyword>
<dbReference type="Proteomes" id="UP000467240">
    <property type="component" value="Unassembled WGS sequence"/>
</dbReference>
<dbReference type="RefSeq" id="WP_158040584.1">
    <property type="nucleotide sequence ID" value="NZ_JACCFV010000001.1"/>
</dbReference>
<dbReference type="Pfam" id="PF13828">
    <property type="entry name" value="DUF4190"/>
    <property type="match status" value="1"/>
</dbReference>
<dbReference type="OrthoDB" id="4374883at2"/>
<reference evidence="4 5" key="1">
    <citation type="submission" date="2019-09" db="EMBL/GenBank/DDBJ databases">
        <title>Phylogeny of genus Pseudoclavibacter and closely related genus.</title>
        <authorList>
            <person name="Li Y."/>
        </authorList>
    </citation>
    <scope>NUCLEOTIDE SEQUENCE [LARGE SCALE GENOMIC DNA]</scope>
    <source>
        <strain evidence="4 5">DSM 23821</strain>
    </source>
</reference>
<feature type="domain" description="DUF4190" evidence="3">
    <location>
        <begin position="182"/>
        <end position="250"/>
    </location>
</feature>
<name>A0A7J5BRA1_9MICO</name>
<evidence type="ECO:0000256" key="2">
    <source>
        <dbReference type="SAM" id="Phobius"/>
    </source>
</evidence>
<feature type="region of interest" description="Disordered" evidence="1">
    <location>
        <begin position="1"/>
        <end position="88"/>
    </location>
</feature>
<proteinExistence type="predicted"/>
<dbReference type="InterPro" id="IPR025241">
    <property type="entry name" value="DUF4190"/>
</dbReference>
<feature type="region of interest" description="Disordered" evidence="1">
    <location>
        <begin position="117"/>
        <end position="147"/>
    </location>
</feature>
<gene>
    <name evidence="4" type="ORF">F8O01_09255</name>
</gene>
<feature type="transmembrane region" description="Helical" evidence="2">
    <location>
        <begin position="233"/>
        <end position="254"/>
    </location>
</feature>
<comment type="caution">
    <text evidence="4">The sequence shown here is derived from an EMBL/GenBank/DDBJ whole genome shotgun (WGS) entry which is preliminary data.</text>
</comment>
<feature type="transmembrane region" description="Helical" evidence="2">
    <location>
        <begin position="186"/>
        <end position="213"/>
    </location>
</feature>
<organism evidence="4 5">
    <name type="scientific">Pseudoclavibacter chungangensis</name>
    <dbReference type="NCBI Taxonomy" id="587635"/>
    <lineage>
        <taxon>Bacteria</taxon>
        <taxon>Bacillati</taxon>
        <taxon>Actinomycetota</taxon>
        <taxon>Actinomycetes</taxon>
        <taxon>Micrococcales</taxon>
        <taxon>Microbacteriaceae</taxon>
        <taxon>Pseudoclavibacter</taxon>
    </lineage>
</organism>
<dbReference type="EMBL" id="WBJZ01000010">
    <property type="protein sequence ID" value="KAB1656832.1"/>
    <property type="molecule type" value="Genomic_DNA"/>
</dbReference>
<dbReference type="AlphaFoldDB" id="A0A7J5BRA1"/>